<dbReference type="SUPFAM" id="SSF47598">
    <property type="entry name" value="Ribbon-helix-helix"/>
    <property type="match status" value="1"/>
</dbReference>
<evidence type="ECO:0000313" key="3">
    <source>
        <dbReference type="Proteomes" id="UP001308005"/>
    </source>
</evidence>
<dbReference type="Pfam" id="PF01402">
    <property type="entry name" value="RHH_1"/>
    <property type="match status" value="1"/>
</dbReference>
<evidence type="ECO:0000259" key="1">
    <source>
        <dbReference type="Pfam" id="PF01402"/>
    </source>
</evidence>
<evidence type="ECO:0000313" key="2">
    <source>
        <dbReference type="EMBL" id="MEB4590812.1"/>
    </source>
</evidence>
<organism evidence="2 3">
    <name type="scientific">Candidatus Thiothrix phosphatis</name>
    <dbReference type="NCBI Taxonomy" id="3112415"/>
    <lineage>
        <taxon>Bacteria</taxon>
        <taxon>Pseudomonadati</taxon>
        <taxon>Pseudomonadota</taxon>
        <taxon>Gammaproteobacteria</taxon>
        <taxon>Thiotrichales</taxon>
        <taxon>Thiotrichaceae</taxon>
        <taxon>Thiothrix</taxon>
    </lineage>
</organism>
<feature type="domain" description="Ribbon-helix-helix protein CopG" evidence="1">
    <location>
        <begin position="18"/>
        <end position="54"/>
    </location>
</feature>
<dbReference type="RefSeq" id="WP_324694173.1">
    <property type="nucleotide sequence ID" value="NZ_JAYMYJ010000066.1"/>
</dbReference>
<sequence>MANQTIKLGGDGGTVRATISFPAEHYAELEQIAQKKKVSVAWIVRDAVEKYLTDQWPLLGVQDKTEGIK</sequence>
<name>A0ABU6CXK3_9GAMM</name>
<keyword evidence="3" id="KW-1185">Reference proteome</keyword>
<gene>
    <name evidence="2" type="ORF">VSS37_07470</name>
</gene>
<dbReference type="EMBL" id="JAYMYJ010000066">
    <property type="protein sequence ID" value="MEB4590812.1"/>
    <property type="molecule type" value="Genomic_DNA"/>
</dbReference>
<dbReference type="Gene3D" id="1.10.1220.10">
    <property type="entry name" value="Met repressor-like"/>
    <property type="match status" value="1"/>
</dbReference>
<reference evidence="3" key="1">
    <citation type="submission" date="2023-07" db="EMBL/GenBank/DDBJ databases">
        <title>The carbon used by Thiothrix.</title>
        <authorList>
            <person name="Chen L."/>
        </authorList>
    </citation>
    <scope>NUCLEOTIDE SEQUENCE [LARGE SCALE GENOMIC DNA]</scope>
</reference>
<dbReference type="CDD" id="cd21631">
    <property type="entry name" value="RHH_CopG_NikR-like"/>
    <property type="match status" value="1"/>
</dbReference>
<dbReference type="Proteomes" id="UP001308005">
    <property type="component" value="Unassembled WGS sequence"/>
</dbReference>
<comment type="caution">
    <text evidence="2">The sequence shown here is derived from an EMBL/GenBank/DDBJ whole genome shotgun (WGS) entry which is preliminary data.</text>
</comment>
<reference evidence="2 3" key="2">
    <citation type="submission" date="2024-01" db="EMBL/GenBank/DDBJ databases">
        <authorList>
            <person name="Xie X."/>
        </authorList>
    </citation>
    <scope>NUCLEOTIDE SEQUENCE [LARGE SCALE GENOMIC DNA]</scope>
    <source>
        <strain evidence="2">SCUT-1</strain>
    </source>
</reference>
<accession>A0ABU6CXK3</accession>
<protein>
    <submittedName>
        <fullName evidence="2">CopG family transcriptional regulator</fullName>
    </submittedName>
</protein>
<dbReference type="InterPro" id="IPR010985">
    <property type="entry name" value="Ribbon_hlx_hlx"/>
</dbReference>
<dbReference type="InterPro" id="IPR013321">
    <property type="entry name" value="Arc_rbn_hlx_hlx"/>
</dbReference>
<dbReference type="InterPro" id="IPR002145">
    <property type="entry name" value="CopG"/>
</dbReference>
<proteinExistence type="predicted"/>